<dbReference type="Proteomes" id="UP000247485">
    <property type="component" value="Unassembled WGS sequence"/>
</dbReference>
<dbReference type="Gene3D" id="1.10.10.1400">
    <property type="entry name" value="Terminase, small subunit, N-terminal DNA-binding domain, HTH motif"/>
    <property type="match status" value="1"/>
</dbReference>
<evidence type="ECO:0000256" key="1">
    <source>
        <dbReference type="SAM" id="MobiDB-lite"/>
    </source>
</evidence>
<comment type="caution">
    <text evidence="2">The sequence shown here is derived from an EMBL/GenBank/DDBJ whole genome shotgun (WGS) entry which is preliminary data.</text>
</comment>
<evidence type="ECO:0000313" key="3">
    <source>
        <dbReference type="Proteomes" id="UP000247485"/>
    </source>
</evidence>
<feature type="region of interest" description="Disordered" evidence="1">
    <location>
        <begin position="321"/>
        <end position="343"/>
    </location>
</feature>
<dbReference type="GO" id="GO:0051276">
    <property type="term" value="P:chromosome organization"/>
    <property type="evidence" value="ECO:0007669"/>
    <property type="project" value="InterPro"/>
</dbReference>
<reference evidence="2 3" key="1">
    <citation type="submission" date="2018-05" db="EMBL/GenBank/DDBJ databases">
        <title>Freshwater and sediment microbial communities from various areas in North America, analyzing microbe dynamics in response to fracking.</title>
        <authorList>
            <person name="Lamendella R."/>
        </authorList>
    </citation>
    <scope>NUCLEOTIDE SEQUENCE [LARGE SCALE GENOMIC DNA]</scope>
    <source>
        <strain evidence="2 3">67</strain>
    </source>
</reference>
<dbReference type="AlphaFoldDB" id="A0A318FH71"/>
<dbReference type="InterPro" id="IPR005335">
    <property type="entry name" value="Terminase_ssu"/>
</dbReference>
<organism evidence="2 3">
    <name type="scientific">Klebsiella oxytoca</name>
    <dbReference type="NCBI Taxonomy" id="571"/>
    <lineage>
        <taxon>Bacteria</taxon>
        <taxon>Pseudomonadati</taxon>
        <taxon>Pseudomonadota</taxon>
        <taxon>Gammaproteobacteria</taxon>
        <taxon>Enterobacterales</taxon>
        <taxon>Enterobacteriaceae</taxon>
        <taxon>Klebsiella/Raoultella group</taxon>
        <taxon>Klebsiella</taxon>
    </lineage>
</organism>
<feature type="region of interest" description="Disordered" evidence="1">
    <location>
        <begin position="37"/>
        <end position="84"/>
    </location>
</feature>
<dbReference type="EMBL" id="QJJG01000014">
    <property type="protein sequence ID" value="PXW42068.1"/>
    <property type="molecule type" value="Genomic_DNA"/>
</dbReference>
<dbReference type="Pfam" id="PF03592">
    <property type="entry name" value="Terminase_2"/>
    <property type="match status" value="1"/>
</dbReference>
<protein>
    <submittedName>
        <fullName evidence="2">Terminase small subunit</fullName>
    </submittedName>
</protein>
<feature type="compositionally biased region" description="Basic and acidic residues" evidence="1">
    <location>
        <begin position="63"/>
        <end position="75"/>
    </location>
</feature>
<dbReference type="RefSeq" id="WP_110275636.1">
    <property type="nucleotide sequence ID" value="NZ_QJJG01000014.1"/>
</dbReference>
<gene>
    <name evidence="2" type="ORF">DET57_11460</name>
</gene>
<name>A0A318FH71_KLEOX</name>
<proteinExistence type="predicted"/>
<evidence type="ECO:0000313" key="2">
    <source>
        <dbReference type="EMBL" id="PXW42068.1"/>
    </source>
</evidence>
<accession>A0A318FH71</accession>
<sequence length="343" mass="38949">MKKPDWEAIRREYETDGVSARKLAEKYGLSHTAINQRAKNEGWQKPAKKIPEKTVSTRKVSTKKVESKKAETRKPETRKRKNDADERVSLLAGIKTEKDEDLYSFDPADFGLSEKQGIFVENVAAGKKLVEAYRMAGYEGEGGTAHSNASRMLRNAKVYRAVGFLRDKRQQRLSLTEDEIIHQLSAIASANPNELVQYRRVNCRYCWGELHLYQWRDIEEFDKAAEKASQDGKEQPEYGGLGFVETGFPNEDCPKCHGEGEGQLFANDTTQLEGKARWLYAGIKQTQHGLEVLMANQEAARRDLLKYLQYRESVKTPEAMVPGEDYQLATLTPDEPTPDDPIL</sequence>
<dbReference type="InterPro" id="IPR038713">
    <property type="entry name" value="Terminase_Gp1_N_sf"/>
</dbReference>